<evidence type="ECO:0000256" key="1">
    <source>
        <dbReference type="SAM" id="MobiDB-lite"/>
    </source>
</evidence>
<protein>
    <submittedName>
        <fullName evidence="2">Uncharacterized protein</fullName>
    </submittedName>
</protein>
<name>A0AAJ2PQV1_9ACTN</name>
<feature type="compositionally biased region" description="Basic and acidic residues" evidence="1">
    <location>
        <begin position="1"/>
        <end position="13"/>
    </location>
</feature>
<feature type="region of interest" description="Disordered" evidence="1">
    <location>
        <begin position="1"/>
        <end position="21"/>
    </location>
</feature>
<sequence>MPHTERMHFDHSHLRSSGLPDDVGIRLDMNRAMVELPVADGTAVDGTAVDHWNLGRTARGRIEDPPSPSDDDKAAGLLGVLRRAHKSGGVPTIHDPSRGHQS</sequence>
<reference evidence="2" key="1">
    <citation type="journal article" date="2023" name="Microb. Genom.">
        <title>Mesoterricola silvestris gen. nov., sp. nov., Mesoterricola sediminis sp. nov., Geothrix oryzae sp. nov., Geothrix edaphica sp. nov., Geothrix rubra sp. nov., and Geothrix limicola sp. nov., six novel members of Acidobacteriota isolated from soils.</title>
        <authorList>
            <person name="Weisberg A.J."/>
            <person name="Pearce E."/>
            <person name="Kramer C.G."/>
            <person name="Chang J.H."/>
            <person name="Clarke C.R."/>
        </authorList>
    </citation>
    <scope>NUCLEOTIDE SEQUENCE</scope>
    <source>
        <strain evidence="2">ND06-05F</strain>
    </source>
</reference>
<evidence type="ECO:0000313" key="3">
    <source>
        <dbReference type="Proteomes" id="UP001273589"/>
    </source>
</evidence>
<feature type="region of interest" description="Disordered" evidence="1">
    <location>
        <begin position="83"/>
        <end position="102"/>
    </location>
</feature>
<comment type="caution">
    <text evidence="2">The sequence shown here is derived from an EMBL/GenBank/DDBJ whole genome shotgun (WGS) entry which is preliminary data.</text>
</comment>
<dbReference type="Proteomes" id="UP001273589">
    <property type="component" value="Unassembled WGS sequence"/>
</dbReference>
<dbReference type="AlphaFoldDB" id="A0AAJ2PQV1"/>
<accession>A0AAJ2PQV1</accession>
<evidence type="ECO:0000313" key="2">
    <source>
        <dbReference type="EMBL" id="MDX3131982.1"/>
    </source>
</evidence>
<dbReference type="RefSeq" id="WP_319693072.1">
    <property type="nucleotide sequence ID" value="NZ_JARAWN010000118.1"/>
</dbReference>
<dbReference type="EMBL" id="JARAWN010000118">
    <property type="protein sequence ID" value="MDX3131982.1"/>
    <property type="molecule type" value="Genomic_DNA"/>
</dbReference>
<organism evidence="2 3">
    <name type="scientific">Streptomyces europaeiscabiei</name>
    <dbReference type="NCBI Taxonomy" id="146819"/>
    <lineage>
        <taxon>Bacteria</taxon>
        <taxon>Bacillati</taxon>
        <taxon>Actinomycetota</taxon>
        <taxon>Actinomycetes</taxon>
        <taxon>Kitasatosporales</taxon>
        <taxon>Streptomycetaceae</taxon>
        <taxon>Streptomyces</taxon>
    </lineage>
</organism>
<gene>
    <name evidence="2" type="ORF">PV367_19790</name>
</gene>
<proteinExistence type="predicted"/>